<dbReference type="EMBL" id="LJSN01000003">
    <property type="protein sequence ID" value="PNE39826.1"/>
    <property type="molecule type" value="Genomic_DNA"/>
</dbReference>
<reference evidence="2" key="1">
    <citation type="submission" date="2015-09" db="EMBL/GenBank/DDBJ databases">
        <authorList>
            <person name="Graham D.E."/>
            <person name="Mahan K.M."/>
            <person name="Klingeman D.M."/>
            <person name="Fida T."/>
            <person name="Giannone R.J."/>
            <person name="Hettich R.L."/>
            <person name="Parry R.J."/>
            <person name="Spain J.C."/>
        </authorList>
    </citation>
    <scope>NUCLEOTIDE SEQUENCE [LARGE SCALE GENOMIC DNA]</scope>
    <source>
        <strain evidence="2">JCM 4701</strain>
    </source>
</reference>
<evidence type="ECO:0000313" key="2">
    <source>
        <dbReference type="Proteomes" id="UP000236047"/>
    </source>
</evidence>
<name>A0A2N8PFN8_STRNR</name>
<gene>
    <name evidence="1" type="ORF">AOB60_36380</name>
</gene>
<evidence type="ECO:0000313" key="1">
    <source>
        <dbReference type="EMBL" id="PNE39826.1"/>
    </source>
</evidence>
<dbReference type="Proteomes" id="UP000236047">
    <property type="component" value="Unassembled WGS sequence"/>
</dbReference>
<organism evidence="1 2">
    <name type="scientific">Streptomyces noursei</name>
    <name type="common">Streptomyces albulus</name>
    <dbReference type="NCBI Taxonomy" id="1971"/>
    <lineage>
        <taxon>Bacteria</taxon>
        <taxon>Bacillati</taxon>
        <taxon>Actinomycetota</taxon>
        <taxon>Actinomycetes</taxon>
        <taxon>Kitasatosporales</taxon>
        <taxon>Streptomycetaceae</taxon>
        <taxon>Streptomyces</taxon>
    </lineage>
</organism>
<dbReference type="AlphaFoldDB" id="A0A2N8PFN8"/>
<keyword evidence="2" id="KW-1185">Reference proteome</keyword>
<protein>
    <submittedName>
        <fullName evidence="1">Uncharacterized protein</fullName>
    </submittedName>
</protein>
<sequence>MASGNLLHGGMAMGCPHGGLVAQVSAGGTAVRIDGAPVATAADLFTVSGCAHVVAGRPQPCTSVRWAPDGGGRDVCVDGVPVLLDSTAAMCFSAGLVPQGPPVVVAVHQVSGARQGVFSR</sequence>
<proteinExistence type="predicted"/>
<accession>A0A2N8PFN8</accession>
<comment type="caution">
    <text evidence="1">The sequence shown here is derived from an EMBL/GenBank/DDBJ whole genome shotgun (WGS) entry which is preliminary data.</text>
</comment>